<accession>A0A6L6WZB4</accession>
<dbReference type="InterPro" id="IPR014777">
    <property type="entry name" value="4pyrrole_Mease_sub1"/>
</dbReference>
<dbReference type="AlphaFoldDB" id="A0A6L6WZB4"/>
<dbReference type="InterPro" id="IPR000878">
    <property type="entry name" value="4pyrrol_Mease"/>
</dbReference>
<feature type="region of interest" description="Disordered" evidence="4">
    <location>
        <begin position="495"/>
        <end position="517"/>
    </location>
</feature>
<evidence type="ECO:0000259" key="6">
    <source>
        <dbReference type="Pfam" id="PF01890"/>
    </source>
</evidence>
<dbReference type="EMBL" id="WPNZ01000010">
    <property type="protein sequence ID" value="MVO86852.1"/>
    <property type="molecule type" value="Genomic_DNA"/>
</dbReference>
<evidence type="ECO:0000313" key="8">
    <source>
        <dbReference type="Proteomes" id="UP000483802"/>
    </source>
</evidence>
<keyword evidence="3" id="KW-0949">S-adenosyl-L-methionine</keyword>
<dbReference type="InterPro" id="IPR002750">
    <property type="entry name" value="CobE/GbiG_C"/>
</dbReference>
<reference evidence="7 8" key="1">
    <citation type="submission" date="2019-11" db="EMBL/GenBank/DDBJ databases">
        <title>Streptomyces typhae sp. nov., a novel endophytic actinomycete isolated from the root of cattail pollen (Typha angustifolia L.).</title>
        <authorList>
            <person name="Peng C."/>
        </authorList>
    </citation>
    <scope>NUCLEOTIDE SEQUENCE [LARGE SCALE GENOMIC DNA]</scope>
    <source>
        <strain evidence="8">p1417</strain>
    </source>
</reference>
<evidence type="ECO:0000256" key="2">
    <source>
        <dbReference type="ARBA" id="ARBA00022679"/>
    </source>
</evidence>
<evidence type="ECO:0000256" key="4">
    <source>
        <dbReference type="SAM" id="MobiDB-lite"/>
    </source>
</evidence>
<dbReference type="SUPFAM" id="SSF53790">
    <property type="entry name" value="Tetrapyrrole methylase"/>
    <property type="match status" value="1"/>
</dbReference>
<feature type="domain" description="Tetrapyrrole methylase" evidence="5">
    <location>
        <begin position="254"/>
        <end position="457"/>
    </location>
</feature>
<evidence type="ECO:0000256" key="3">
    <source>
        <dbReference type="ARBA" id="ARBA00022691"/>
    </source>
</evidence>
<evidence type="ECO:0000256" key="1">
    <source>
        <dbReference type="ARBA" id="ARBA00022603"/>
    </source>
</evidence>
<comment type="caution">
    <text evidence="7">The sequence shown here is derived from an EMBL/GenBank/DDBJ whole genome shotgun (WGS) entry which is preliminary data.</text>
</comment>
<dbReference type="GO" id="GO:0008168">
    <property type="term" value="F:methyltransferase activity"/>
    <property type="evidence" value="ECO:0007669"/>
    <property type="project" value="UniProtKB-KW"/>
</dbReference>
<dbReference type="Gene3D" id="3.30.420.180">
    <property type="entry name" value="CobE/GbiG C-terminal domain"/>
    <property type="match status" value="1"/>
</dbReference>
<dbReference type="InterPro" id="IPR051810">
    <property type="entry name" value="Precorrin_MeTrfase"/>
</dbReference>
<dbReference type="InterPro" id="IPR014776">
    <property type="entry name" value="4pyrrole_Mease_sub2"/>
</dbReference>
<dbReference type="InterPro" id="IPR035996">
    <property type="entry name" value="4pyrrol_Methylase_sf"/>
</dbReference>
<dbReference type="Pfam" id="PF01890">
    <property type="entry name" value="CbiG_C"/>
    <property type="match status" value="1"/>
</dbReference>
<name>A0A6L6WZB4_9ACTN</name>
<keyword evidence="8" id="KW-1185">Reference proteome</keyword>
<sequence length="517" mass="52418">MRGPVHGPMCDHVPPRPHERYQVLPMADVAPTGRASSDGGSVPPGLDTLGFPVEGDIAGVTRAILGGEPVALDAELAWPLPALPPNVTPLAPPDGRPQPGRATVRISDRTCTPSLREVTLRPPSLVVGVGAGSGAPVDEVLELVRESLRAAGLSALCVRELATVADKRDEAGVAGAAARLGVPLVAYPAEELARVDVPHPSGAALAAFGTPSVAEAAALRGGGELLVPKRKSERADGGPARATCAVVRRPARGRLAVVGLGPGDRDLLTPRALDELRRAGVLVGLDACVERIGDLLRPGTRIVASGPGAEEERVRAAVAEARAGRAVALVEPGDAGGRAGHAMASPALAAAGDGIDVVGVPGVSAAAAAAALLGAPLGDDHVSVAWSDAHTPWELVERRVRAAAEVDLVITFHAPHAAFGGQSAALAGDIAQRLPRALRLLSAHLPPTTPVGVVRVGAGPRSDGSVRLTTLAALDPDDVDRTAVVIVGNTATRTEAGRMVTPPGGGHRASSRPEEDE</sequence>
<gene>
    <name evidence="7" type="ORF">GPA10_19335</name>
</gene>
<evidence type="ECO:0000313" key="7">
    <source>
        <dbReference type="EMBL" id="MVO86852.1"/>
    </source>
</evidence>
<dbReference type="GO" id="GO:0032259">
    <property type="term" value="P:methylation"/>
    <property type="evidence" value="ECO:0007669"/>
    <property type="project" value="UniProtKB-KW"/>
</dbReference>
<dbReference type="SUPFAM" id="SSF159664">
    <property type="entry name" value="CobE/GbiG C-terminal domain-like"/>
    <property type="match status" value="1"/>
</dbReference>
<dbReference type="PANTHER" id="PTHR47036:SF1">
    <property type="entry name" value="COBALT-FACTOR III C(17)-METHYLTRANSFERASE-RELATED"/>
    <property type="match status" value="1"/>
</dbReference>
<dbReference type="Pfam" id="PF00590">
    <property type="entry name" value="TP_methylase"/>
    <property type="match status" value="1"/>
</dbReference>
<dbReference type="InterPro" id="IPR036518">
    <property type="entry name" value="CobE/GbiG_C_sf"/>
</dbReference>
<protein>
    <submittedName>
        <fullName evidence="7">Precorrin-3B C(17)-methyltransferase</fullName>
    </submittedName>
</protein>
<dbReference type="PANTHER" id="PTHR47036">
    <property type="entry name" value="COBALT-FACTOR III C(17)-METHYLTRANSFERASE-RELATED"/>
    <property type="match status" value="1"/>
</dbReference>
<dbReference type="Proteomes" id="UP000483802">
    <property type="component" value="Unassembled WGS sequence"/>
</dbReference>
<proteinExistence type="predicted"/>
<dbReference type="Gene3D" id="3.40.1010.10">
    <property type="entry name" value="Cobalt-precorrin-4 Transmethylase, Domain 1"/>
    <property type="match status" value="1"/>
</dbReference>
<keyword evidence="1 7" id="KW-0489">Methyltransferase</keyword>
<feature type="domain" description="CobE/GbiG C-terminal" evidence="6">
    <location>
        <begin position="125"/>
        <end position="246"/>
    </location>
</feature>
<keyword evidence="2 7" id="KW-0808">Transferase</keyword>
<evidence type="ECO:0000259" key="5">
    <source>
        <dbReference type="Pfam" id="PF00590"/>
    </source>
</evidence>
<organism evidence="7 8">
    <name type="scientific">Streptomyces typhae</name>
    <dbReference type="NCBI Taxonomy" id="2681492"/>
    <lineage>
        <taxon>Bacteria</taxon>
        <taxon>Bacillati</taxon>
        <taxon>Actinomycetota</taxon>
        <taxon>Actinomycetes</taxon>
        <taxon>Kitasatosporales</taxon>
        <taxon>Streptomycetaceae</taxon>
        <taxon>Streptomyces</taxon>
    </lineage>
</organism>
<dbReference type="Gene3D" id="3.30.950.10">
    <property type="entry name" value="Methyltransferase, Cobalt-precorrin-4 Transmethylase, Domain 2"/>
    <property type="match status" value="1"/>
</dbReference>
<dbReference type="GO" id="GO:0009236">
    <property type="term" value="P:cobalamin biosynthetic process"/>
    <property type="evidence" value="ECO:0007669"/>
    <property type="project" value="InterPro"/>
</dbReference>